<dbReference type="SUPFAM" id="SSF54373">
    <property type="entry name" value="FAD-linked reductases, C-terminal domain"/>
    <property type="match status" value="1"/>
</dbReference>
<dbReference type="InterPro" id="IPR023209">
    <property type="entry name" value="DAO"/>
</dbReference>
<organism evidence="8 9">
    <name type="scientific">Collybia nuda</name>
    <dbReference type="NCBI Taxonomy" id="64659"/>
    <lineage>
        <taxon>Eukaryota</taxon>
        <taxon>Fungi</taxon>
        <taxon>Dikarya</taxon>
        <taxon>Basidiomycota</taxon>
        <taxon>Agaricomycotina</taxon>
        <taxon>Agaricomycetes</taxon>
        <taxon>Agaricomycetidae</taxon>
        <taxon>Agaricales</taxon>
        <taxon>Tricholomatineae</taxon>
        <taxon>Clitocybaceae</taxon>
        <taxon>Collybia</taxon>
    </lineage>
</organism>
<keyword evidence="5" id="KW-0560">Oxidoreductase</keyword>
<keyword evidence="4 6" id="KW-0274">FAD</keyword>
<keyword evidence="3" id="KW-0285">Flavoprotein</keyword>
<dbReference type="SUPFAM" id="SSF51971">
    <property type="entry name" value="Nucleotide-binding domain"/>
    <property type="match status" value="1"/>
</dbReference>
<dbReference type="Proteomes" id="UP000807353">
    <property type="component" value="Unassembled WGS sequence"/>
</dbReference>
<dbReference type="Gene3D" id="3.30.9.10">
    <property type="entry name" value="D-Amino Acid Oxidase, subunit A, domain 2"/>
    <property type="match status" value="1"/>
</dbReference>
<evidence type="ECO:0000256" key="6">
    <source>
        <dbReference type="PIRSR" id="PIRSR000189-1"/>
    </source>
</evidence>
<evidence type="ECO:0000313" key="9">
    <source>
        <dbReference type="Proteomes" id="UP000807353"/>
    </source>
</evidence>
<reference evidence="8" key="1">
    <citation type="submission" date="2020-11" db="EMBL/GenBank/DDBJ databases">
        <authorList>
            <consortium name="DOE Joint Genome Institute"/>
            <person name="Ahrendt S."/>
            <person name="Riley R."/>
            <person name="Andreopoulos W."/>
            <person name="Labutti K."/>
            <person name="Pangilinan J."/>
            <person name="Ruiz-Duenas F.J."/>
            <person name="Barrasa J.M."/>
            <person name="Sanchez-Garcia M."/>
            <person name="Camarero S."/>
            <person name="Miyauchi S."/>
            <person name="Serrano A."/>
            <person name="Linde D."/>
            <person name="Babiker R."/>
            <person name="Drula E."/>
            <person name="Ayuso-Fernandez I."/>
            <person name="Pacheco R."/>
            <person name="Padilla G."/>
            <person name="Ferreira P."/>
            <person name="Barriuso J."/>
            <person name="Kellner H."/>
            <person name="Castanera R."/>
            <person name="Alfaro M."/>
            <person name="Ramirez L."/>
            <person name="Pisabarro A.G."/>
            <person name="Kuo A."/>
            <person name="Tritt A."/>
            <person name="Lipzen A."/>
            <person name="He G."/>
            <person name="Yan M."/>
            <person name="Ng V."/>
            <person name="Cullen D."/>
            <person name="Martin F."/>
            <person name="Rosso M.-N."/>
            <person name="Henrissat B."/>
            <person name="Hibbett D."/>
            <person name="Martinez A.T."/>
            <person name="Grigoriev I.V."/>
        </authorList>
    </citation>
    <scope>NUCLEOTIDE SEQUENCE</scope>
    <source>
        <strain evidence="8">CBS 247.69</strain>
    </source>
</reference>
<dbReference type="PANTHER" id="PTHR11530">
    <property type="entry name" value="D-AMINO ACID OXIDASE"/>
    <property type="match status" value="1"/>
</dbReference>
<accession>A0A9P6CE97</accession>
<evidence type="ECO:0000256" key="1">
    <source>
        <dbReference type="ARBA" id="ARBA00001974"/>
    </source>
</evidence>
<dbReference type="InterPro" id="IPR006076">
    <property type="entry name" value="FAD-dep_OxRdtase"/>
</dbReference>
<evidence type="ECO:0000256" key="5">
    <source>
        <dbReference type="ARBA" id="ARBA00023002"/>
    </source>
</evidence>
<comment type="cofactor">
    <cofactor evidence="1 6">
        <name>FAD</name>
        <dbReference type="ChEBI" id="CHEBI:57692"/>
    </cofactor>
</comment>
<dbReference type="PANTHER" id="PTHR11530:SF11">
    <property type="entry name" value="D-ASPARTATE OXIDASE"/>
    <property type="match status" value="1"/>
</dbReference>
<evidence type="ECO:0000256" key="3">
    <source>
        <dbReference type="ARBA" id="ARBA00022630"/>
    </source>
</evidence>
<evidence type="ECO:0000256" key="2">
    <source>
        <dbReference type="ARBA" id="ARBA00006730"/>
    </source>
</evidence>
<dbReference type="GO" id="GO:0005737">
    <property type="term" value="C:cytoplasm"/>
    <property type="evidence" value="ECO:0007669"/>
    <property type="project" value="TreeGrafter"/>
</dbReference>
<proteinExistence type="inferred from homology"/>
<protein>
    <recommendedName>
        <fullName evidence="7">FAD dependent oxidoreductase domain-containing protein</fullName>
    </recommendedName>
</protein>
<dbReference type="OrthoDB" id="2015447at2759"/>
<name>A0A9P6CE97_9AGAR</name>
<dbReference type="AlphaFoldDB" id="A0A9P6CE97"/>
<comment type="similarity">
    <text evidence="2">Belongs to the DAMOX/DASOX family.</text>
</comment>
<feature type="domain" description="FAD dependent oxidoreductase" evidence="7">
    <location>
        <begin position="16"/>
        <end position="370"/>
    </location>
</feature>
<sequence length="375" mass="41128">MTSNTRTHTTQHPHPILVCGFGIIGLTTSIRLLQAGHSVIAVASHLPSDPLSPYYASTAAGAHHLSFAADGDERQRRLDRRTFDVMWEEEEEEGDGSGLMRVTQREFYGSEGERHVQFFEGLPDFKVYETNELPPFAKHAVSFTSLTMDPPAYLSKLVSLFTALGGVIHRATLPSLASALQFAPSARAIINCTALGSRTLTDVNDMEMYPVRGQVVVLRAPWIREGRTKQVGSLEGGEGGERTYIIPRRSGEVVIGGTREVDDWCSCVLCCVFRTPDPRPETSQDIKQRALAIFPELVPPDARVAGQTPQPEDLDEIVVRDVVGLRPARRGGLRLERGDDLVLGVPIIHNVGHSGAGWQSCWGCAEEVVRLVEVL</sequence>
<feature type="binding site" evidence="6">
    <location>
        <position position="244"/>
    </location>
    <ligand>
        <name>D-dopa</name>
        <dbReference type="ChEBI" id="CHEBI:149689"/>
    </ligand>
</feature>
<evidence type="ECO:0000256" key="4">
    <source>
        <dbReference type="ARBA" id="ARBA00022827"/>
    </source>
</evidence>
<comment type="caution">
    <text evidence="8">The sequence shown here is derived from an EMBL/GenBank/DDBJ whole genome shotgun (WGS) entry which is preliminary data.</text>
</comment>
<evidence type="ECO:0000259" key="7">
    <source>
        <dbReference type="Pfam" id="PF01266"/>
    </source>
</evidence>
<dbReference type="PIRSF" id="PIRSF000189">
    <property type="entry name" value="D-aa_oxidase"/>
    <property type="match status" value="1"/>
</dbReference>
<keyword evidence="9" id="KW-1185">Reference proteome</keyword>
<gene>
    <name evidence="8" type="ORF">BDZ94DRAFT_1172538</name>
</gene>
<evidence type="ECO:0000313" key="8">
    <source>
        <dbReference type="EMBL" id="KAF9458950.1"/>
    </source>
</evidence>
<feature type="binding site" evidence="6">
    <location>
        <position position="193"/>
    </location>
    <ligand>
        <name>FAD</name>
        <dbReference type="ChEBI" id="CHEBI:57692"/>
    </ligand>
</feature>
<dbReference type="Gene3D" id="3.40.50.720">
    <property type="entry name" value="NAD(P)-binding Rossmann-like Domain"/>
    <property type="match status" value="1"/>
</dbReference>
<dbReference type="GO" id="GO:0071949">
    <property type="term" value="F:FAD binding"/>
    <property type="evidence" value="ECO:0007669"/>
    <property type="project" value="InterPro"/>
</dbReference>
<feature type="binding site" evidence="6">
    <location>
        <position position="355"/>
    </location>
    <ligand>
        <name>D-dopa</name>
        <dbReference type="ChEBI" id="CHEBI:149689"/>
    </ligand>
</feature>
<dbReference type="EMBL" id="MU150326">
    <property type="protein sequence ID" value="KAF9458950.1"/>
    <property type="molecule type" value="Genomic_DNA"/>
</dbReference>
<dbReference type="GO" id="GO:0003884">
    <property type="term" value="F:D-amino-acid oxidase activity"/>
    <property type="evidence" value="ECO:0007669"/>
    <property type="project" value="InterPro"/>
</dbReference>
<dbReference type="Pfam" id="PF01266">
    <property type="entry name" value="DAO"/>
    <property type="match status" value="1"/>
</dbReference>
<dbReference type="GO" id="GO:0019478">
    <property type="term" value="P:D-amino acid catabolic process"/>
    <property type="evidence" value="ECO:0007669"/>
    <property type="project" value="TreeGrafter"/>
</dbReference>